<accession>A0A9P7A612</accession>
<organism evidence="2 3">
    <name type="scientific">Suillus placidus</name>
    <dbReference type="NCBI Taxonomy" id="48579"/>
    <lineage>
        <taxon>Eukaryota</taxon>
        <taxon>Fungi</taxon>
        <taxon>Dikarya</taxon>
        <taxon>Basidiomycota</taxon>
        <taxon>Agaricomycotina</taxon>
        <taxon>Agaricomycetes</taxon>
        <taxon>Agaricomycetidae</taxon>
        <taxon>Boletales</taxon>
        <taxon>Suillineae</taxon>
        <taxon>Suillaceae</taxon>
        <taxon>Suillus</taxon>
    </lineage>
</organism>
<dbReference type="AlphaFoldDB" id="A0A9P7A612"/>
<comment type="caution">
    <text evidence="2">The sequence shown here is derived from an EMBL/GenBank/DDBJ whole genome shotgun (WGS) entry which is preliminary data.</text>
</comment>
<feature type="region of interest" description="Disordered" evidence="1">
    <location>
        <begin position="466"/>
        <end position="532"/>
    </location>
</feature>
<proteinExistence type="predicted"/>
<feature type="compositionally biased region" description="Low complexity" evidence="1">
    <location>
        <begin position="484"/>
        <end position="496"/>
    </location>
</feature>
<reference evidence="2" key="1">
    <citation type="journal article" date="2020" name="New Phytol.">
        <title>Comparative genomics reveals dynamic genome evolution in host specialist ectomycorrhizal fungi.</title>
        <authorList>
            <person name="Lofgren L.A."/>
            <person name="Nguyen N.H."/>
            <person name="Vilgalys R."/>
            <person name="Ruytinx J."/>
            <person name="Liao H.L."/>
            <person name="Branco S."/>
            <person name="Kuo A."/>
            <person name="LaButti K."/>
            <person name="Lipzen A."/>
            <person name="Andreopoulos W."/>
            <person name="Pangilinan J."/>
            <person name="Riley R."/>
            <person name="Hundley H."/>
            <person name="Na H."/>
            <person name="Barry K."/>
            <person name="Grigoriev I.V."/>
            <person name="Stajich J.E."/>
            <person name="Kennedy P.G."/>
        </authorList>
    </citation>
    <scope>NUCLEOTIDE SEQUENCE</scope>
    <source>
        <strain evidence="2">DOB743</strain>
    </source>
</reference>
<feature type="compositionally biased region" description="Acidic residues" evidence="1">
    <location>
        <begin position="418"/>
        <end position="435"/>
    </location>
</feature>
<evidence type="ECO:0000313" key="2">
    <source>
        <dbReference type="EMBL" id="KAG1782096.1"/>
    </source>
</evidence>
<dbReference type="OrthoDB" id="2681516at2759"/>
<keyword evidence="3" id="KW-1185">Reference proteome</keyword>
<dbReference type="EMBL" id="JABBWD010000004">
    <property type="protein sequence ID" value="KAG1782096.1"/>
    <property type="molecule type" value="Genomic_DNA"/>
</dbReference>
<feature type="compositionally biased region" description="Basic residues" evidence="1">
    <location>
        <begin position="391"/>
        <end position="413"/>
    </location>
</feature>
<evidence type="ECO:0000256" key="1">
    <source>
        <dbReference type="SAM" id="MobiDB-lite"/>
    </source>
</evidence>
<name>A0A9P7A612_9AGAM</name>
<protein>
    <submittedName>
        <fullName evidence="2">Uncharacterized protein</fullName>
    </submittedName>
</protein>
<sequence>MARSESPATVPQQTKLPLVKAEIIVLQAHLEDWRTVKGKQRHLILKAVHKEACLQAPTQDKALLKAQKKTYKEWLYNQCSRKAPKPLVKYGKKWTAHRVLIEQNKARIREETGEMPGSEAMIAKWPEATKTVLAGLSAEEKEEANVLADKWNNEAAPHEGQANLAETKGADMIEHFTTEMFKQAGMRVFVMSAWRDSRGKLMLGAHDHNDQFGGGESFMKTRNWDEIFMPEWRQYAGEQFNVQDDDAPQVVTSKKRMPQKLLDLEEDNDGLPMLSDTLGLKRGEQQHVIRSFLTKHYRMCMGTEKVKVAVPWGDLIKNQSDFFDGAYWPADIQVVEPSKMDKAGATALLDFWYDRQQKKLPPTFCFKAWKDTDSEMEPPAKAYQKVIRRLSSRRRNKAHNAPKAMKASKHVLKHLQDSEESLDDREEYESSDDREEAISSRSKVREQPLLASIIYSSTTSEAVARPTKARVTVNKPPAPQTVNKPPASKAAKAAKAAKAKKEPALVQTTRSGKPPPRRSVIRRPSELGARWL</sequence>
<evidence type="ECO:0000313" key="3">
    <source>
        <dbReference type="Proteomes" id="UP000714275"/>
    </source>
</evidence>
<gene>
    <name evidence="2" type="ORF">EV702DRAFT_1041811</name>
</gene>
<feature type="region of interest" description="Disordered" evidence="1">
    <location>
        <begin position="391"/>
        <end position="443"/>
    </location>
</feature>
<dbReference type="Proteomes" id="UP000714275">
    <property type="component" value="Unassembled WGS sequence"/>
</dbReference>